<evidence type="ECO:0000256" key="4">
    <source>
        <dbReference type="ARBA" id="ARBA00022598"/>
    </source>
</evidence>
<dbReference type="RefSeq" id="XP_007509592.1">
    <property type="nucleotide sequence ID" value="XM_007509530.1"/>
</dbReference>
<feature type="region of interest" description="Disordered" evidence="12">
    <location>
        <begin position="317"/>
        <end position="369"/>
    </location>
</feature>
<dbReference type="KEGG" id="bpg:Bathy13g01730"/>
<gene>
    <name evidence="15" type="ordered locus">Bathy13g01730</name>
</gene>
<dbReference type="InterPro" id="IPR029710">
    <property type="entry name" value="LIG4"/>
</dbReference>
<dbReference type="Pfam" id="PF04675">
    <property type="entry name" value="DNA_ligase_A_N"/>
    <property type="match status" value="1"/>
</dbReference>
<dbReference type="OrthoDB" id="151490at2759"/>
<dbReference type="eggNOG" id="KOG0966">
    <property type="taxonomic scope" value="Eukaryota"/>
</dbReference>
<dbReference type="AlphaFoldDB" id="K8F3P7"/>
<evidence type="ECO:0000256" key="8">
    <source>
        <dbReference type="ARBA" id="ARBA00023172"/>
    </source>
</evidence>
<evidence type="ECO:0000256" key="3">
    <source>
        <dbReference type="ARBA" id="ARBA00007572"/>
    </source>
</evidence>
<proteinExistence type="inferred from homology"/>
<keyword evidence="6" id="KW-0547">Nucleotide-binding</keyword>
<dbReference type="EMBL" id="FO082266">
    <property type="protein sequence ID" value="CCO19395.1"/>
    <property type="molecule type" value="Genomic_DNA"/>
</dbReference>
<dbReference type="Gene3D" id="1.10.3260.10">
    <property type="entry name" value="DNA ligase, ATP-dependent, N-terminal domain"/>
    <property type="match status" value="1"/>
</dbReference>
<keyword evidence="9" id="KW-0539">Nucleus</keyword>
<dbReference type="GO" id="GO:0005524">
    <property type="term" value="F:ATP binding"/>
    <property type="evidence" value="ECO:0007669"/>
    <property type="project" value="UniProtKB-KW"/>
</dbReference>
<dbReference type="InterPro" id="IPR012309">
    <property type="entry name" value="DNA_ligase_ATP-dep_C"/>
</dbReference>
<dbReference type="GeneID" id="19012125"/>
<protein>
    <recommendedName>
        <fullName evidence="11">DNA ligase IV</fullName>
    </recommendedName>
    <alternativeName>
        <fullName evidence="10">Polydeoxyribonucleotide synthase [ATP] 4</fullName>
    </alternativeName>
</protein>
<keyword evidence="4" id="KW-0436">Ligase</keyword>
<evidence type="ECO:0000256" key="1">
    <source>
        <dbReference type="ARBA" id="ARBA00001946"/>
    </source>
</evidence>
<reference evidence="15 16" key="1">
    <citation type="submission" date="2011-10" db="EMBL/GenBank/DDBJ databases">
        <authorList>
            <person name="Genoscope - CEA"/>
        </authorList>
    </citation>
    <scope>NUCLEOTIDE SEQUENCE [LARGE SCALE GENOMIC DNA]</scope>
    <source>
        <strain evidence="15 16">RCC 1105</strain>
    </source>
</reference>
<dbReference type="PROSITE" id="PS50160">
    <property type="entry name" value="DNA_LIGASE_A3"/>
    <property type="match status" value="1"/>
</dbReference>
<dbReference type="PROSITE" id="PS50172">
    <property type="entry name" value="BRCT"/>
    <property type="match status" value="1"/>
</dbReference>
<organism evidence="15 16">
    <name type="scientific">Bathycoccus prasinos</name>
    <dbReference type="NCBI Taxonomy" id="41875"/>
    <lineage>
        <taxon>Eukaryota</taxon>
        <taxon>Viridiplantae</taxon>
        <taxon>Chlorophyta</taxon>
        <taxon>Mamiellophyceae</taxon>
        <taxon>Mamiellales</taxon>
        <taxon>Bathycoccaceae</taxon>
        <taxon>Bathycoccus</taxon>
    </lineage>
</organism>
<dbReference type="InterPro" id="IPR012308">
    <property type="entry name" value="DNA_ligase_ATP-dep_N"/>
</dbReference>
<name>K8F3P7_9CHLO</name>
<evidence type="ECO:0000256" key="9">
    <source>
        <dbReference type="ARBA" id="ARBA00023242"/>
    </source>
</evidence>
<dbReference type="Gene3D" id="3.30.1490.70">
    <property type="match status" value="1"/>
</dbReference>
<dbReference type="PANTHER" id="PTHR45997:SF1">
    <property type="entry name" value="DNA LIGASE 4"/>
    <property type="match status" value="1"/>
</dbReference>
<dbReference type="Gene3D" id="3.30.470.30">
    <property type="entry name" value="DNA ligase/mRNA capping enzyme"/>
    <property type="match status" value="1"/>
</dbReference>
<dbReference type="GO" id="GO:0006303">
    <property type="term" value="P:double-strand break repair via nonhomologous end joining"/>
    <property type="evidence" value="ECO:0007669"/>
    <property type="project" value="TreeGrafter"/>
</dbReference>
<dbReference type="PANTHER" id="PTHR45997">
    <property type="entry name" value="DNA LIGASE 4"/>
    <property type="match status" value="1"/>
</dbReference>
<evidence type="ECO:0000256" key="10">
    <source>
        <dbReference type="ARBA" id="ARBA00030676"/>
    </source>
</evidence>
<keyword evidence="7" id="KW-0067">ATP-binding</keyword>
<evidence type="ECO:0000256" key="7">
    <source>
        <dbReference type="ARBA" id="ARBA00022840"/>
    </source>
</evidence>
<dbReference type="InterPro" id="IPR016059">
    <property type="entry name" value="DNA_ligase_ATP-dep_CS"/>
</dbReference>
<dbReference type="Pfam" id="PF01068">
    <property type="entry name" value="DNA_ligase_A_M"/>
    <property type="match status" value="2"/>
</dbReference>
<evidence type="ECO:0000256" key="12">
    <source>
        <dbReference type="SAM" id="MobiDB-lite"/>
    </source>
</evidence>
<keyword evidence="8" id="KW-0233">DNA recombination</keyword>
<dbReference type="Gene3D" id="2.40.50.140">
    <property type="entry name" value="Nucleic acid-binding proteins"/>
    <property type="match status" value="1"/>
</dbReference>
<dbReference type="InterPro" id="IPR012340">
    <property type="entry name" value="NA-bd_OB-fold"/>
</dbReference>
<dbReference type="STRING" id="41875.K8F3P7"/>
<evidence type="ECO:0000256" key="11">
    <source>
        <dbReference type="ARBA" id="ARBA00031942"/>
    </source>
</evidence>
<dbReference type="SUPFAM" id="SSF50249">
    <property type="entry name" value="Nucleic acid-binding proteins"/>
    <property type="match status" value="1"/>
</dbReference>
<feature type="domain" description="ATP-dependent DNA ligase family profile" evidence="13">
    <location>
        <begin position="373"/>
        <end position="541"/>
    </location>
</feature>
<accession>K8F3P7</accession>
<evidence type="ECO:0000256" key="2">
    <source>
        <dbReference type="ARBA" id="ARBA00004123"/>
    </source>
</evidence>
<sequence length="954" mass="108941">MLCFCAQLDKERAAYNLKEGALSDVICLALNLDKHSEMRTRIKNWKMSSKGLDFAVICGNVAGEFIGRRNKKKSGGETGMTIDEVNEMLDNMCMGNDREAKARELRKFIMRATEKEVVWIVSIILKDLKLGGVSEKDFLMHYHPQAYEAYTCKADLRKACEALSDRNAVLKKHDIECGEGVIIAQLAGRKNTPKEVAKWARSKAFAVETKFDGERVQIHRNKESLGEKCQYWTRNMNDFGPRGYGIMDVLFCDAAEEEGTRDTVDEHRRGLPPKCILDGEILVYNKRIKEFVPFGTIKRAFNAANWKKNMGKNMPIIPKGFYENPTMQTKEKGQAKDKEEDDDEEGEEEEKEGNEDEEEEEEEEEGEEGRVRYEWKDFEIVYVPFDILYNEDTSVIHEPLRKRYDLLKGAIRGCLNKGAVKVGDTGITCAVVSPFQDDIADNESQAEIARKFRTVVEQNDPNAIAKISDCLREAQDHGEEGIVVKLLDSPWVPGERGHNWVKLKPDYCETSDYDCVIIGGYYGEGRGRAGKISQWLLGVIKDGTQRDKNPTIMTFCKVGTGFNREDQHYLRDKLKDLMRFNRKNVDKNYTKTYERYECSGMLGETPDVWITNPEKSVVMTVKGDVRLVPSHTFNAPYGLRFPRCSAIRPEKPWNEICTDKDIAETAERYVTKVTHKGSRGGDGVGNGEQGDDERTAYKEYDRKNAKGLKRKQKRSLAVQEKYVAHMQPVDVRNVVTISKIFEGTTFSAIGCDRDVKKEIAQFVVARGGKFFESVVRNVNRVVAPPTIEVDDAYLQACDEVLSTNWLFSCKEQEIWPPKARDWIKVSPSVATLYDKTIDAFGDAHMSEDLNDEDFRAMRHQVCSRKRKGTEFKTLRHIDDDDRQNLGKIVRLSEESNTVILSQNSRPKKDLDPAIKEDDEREADRKRKNQDSSAHTQALELIQRRKAAAEMLRIY</sequence>
<comment type="similarity">
    <text evidence="3">Belongs to the ATP-dependent DNA ligase family.</text>
</comment>
<dbReference type="InterPro" id="IPR036420">
    <property type="entry name" value="BRCT_dom_sf"/>
</dbReference>
<feature type="region of interest" description="Disordered" evidence="12">
    <location>
        <begin position="675"/>
        <end position="694"/>
    </location>
</feature>
<dbReference type="SUPFAM" id="SSF56091">
    <property type="entry name" value="DNA ligase/mRNA capping enzyme, catalytic domain"/>
    <property type="match status" value="1"/>
</dbReference>
<evidence type="ECO:0000313" key="15">
    <source>
        <dbReference type="EMBL" id="CCO19395.1"/>
    </source>
</evidence>
<dbReference type="InterPro" id="IPR012310">
    <property type="entry name" value="DNA_ligase_ATP-dep_cent"/>
</dbReference>
<evidence type="ECO:0000256" key="5">
    <source>
        <dbReference type="ARBA" id="ARBA00022737"/>
    </source>
</evidence>
<evidence type="ECO:0000259" key="14">
    <source>
        <dbReference type="PROSITE" id="PS50172"/>
    </source>
</evidence>
<feature type="compositionally biased region" description="Basic and acidic residues" evidence="12">
    <location>
        <begin position="329"/>
        <end position="338"/>
    </location>
</feature>
<feature type="compositionally biased region" description="Basic and acidic residues" evidence="12">
    <location>
        <begin position="906"/>
        <end position="924"/>
    </location>
</feature>
<dbReference type="Pfam" id="PF04679">
    <property type="entry name" value="DNA_ligase_A_C"/>
    <property type="match status" value="1"/>
</dbReference>
<evidence type="ECO:0000313" key="16">
    <source>
        <dbReference type="Proteomes" id="UP000198341"/>
    </source>
</evidence>
<dbReference type="GO" id="GO:0003677">
    <property type="term" value="F:DNA binding"/>
    <property type="evidence" value="ECO:0007669"/>
    <property type="project" value="InterPro"/>
</dbReference>
<dbReference type="Proteomes" id="UP000198341">
    <property type="component" value="Chromosome 13"/>
</dbReference>
<dbReference type="GO" id="GO:0003910">
    <property type="term" value="F:DNA ligase (ATP) activity"/>
    <property type="evidence" value="ECO:0007669"/>
    <property type="project" value="InterPro"/>
</dbReference>
<dbReference type="GO" id="GO:0006310">
    <property type="term" value="P:DNA recombination"/>
    <property type="evidence" value="ECO:0007669"/>
    <property type="project" value="UniProtKB-KW"/>
</dbReference>
<keyword evidence="16" id="KW-1185">Reference proteome</keyword>
<feature type="domain" description="BRCT" evidence="14">
    <location>
        <begin position="736"/>
        <end position="809"/>
    </location>
</feature>
<feature type="compositionally biased region" description="Acidic residues" evidence="12">
    <location>
        <begin position="339"/>
        <end position="367"/>
    </location>
</feature>
<dbReference type="PROSITE" id="PS00697">
    <property type="entry name" value="DNA_LIGASE_A1"/>
    <property type="match status" value="1"/>
</dbReference>
<evidence type="ECO:0000256" key="6">
    <source>
        <dbReference type="ARBA" id="ARBA00022741"/>
    </source>
</evidence>
<dbReference type="Gene3D" id="3.40.50.10190">
    <property type="entry name" value="BRCT domain"/>
    <property type="match status" value="1"/>
</dbReference>
<dbReference type="SUPFAM" id="SSF52113">
    <property type="entry name" value="BRCT domain"/>
    <property type="match status" value="1"/>
</dbReference>
<keyword evidence="5" id="KW-0677">Repeat</keyword>
<feature type="region of interest" description="Disordered" evidence="12">
    <location>
        <begin position="900"/>
        <end position="937"/>
    </location>
</feature>
<dbReference type="GO" id="GO:0006297">
    <property type="term" value="P:nucleotide-excision repair, DNA gap filling"/>
    <property type="evidence" value="ECO:0007669"/>
    <property type="project" value="TreeGrafter"/>
</dbReference>
<evidence type="ECO:0000259" key="13">
    <source>
        <dbReference type="PROSITE" id="PS50160"/>
    </source>
</evidence>
<dbReference type="InterPro" id="IPR001357">
    <property type="entry name" value="BRCT_dom"/>
</dbReference>
<dbReference type="InterPro" id="IPR036599">
    <property type="entry name" value="DNA_ligase_N_sf"/>
</dbReference>
<comment type="cofactor">
    <cofactor evidence="1">
        <name>Mg(2+)</name>
        <dbReference type="ChEBI" id="CHEBI:18420"/>
    </cofactor>
</comment>
<dbReference type="GO" id="GO:0032807">
    <property type="term" value="C:DNA ligase IV complex"/>
    <property type="evidence" value="ECO:0007669"/>
    <property type="project" value="TreeGrafter"/>
</dbReference>
<comment type="subcellular location">
    <subcellularLocation>
        <location evidence="2">Nucleus</location>
    </subcellularLocation>
</comment>